<feature type="coiled-coil region" evidence="1">
    <location>
        <begin position="825"/>
        <end position="901"/>
    </location>
</feature>
<keyword evidence="4" id="KW-1185">Reference proteome</keyword>
<evidence type="ECO:0008006" key="5">
    <source>
        <dbReference type="Google" id="ProtNLM"/>
    </source>
</evidence>
<dbReference type="VEuPathDB" id="FungiDB:AeMF1_010635"/>
<evidence type="ECO:0000256" key="2">
    <source>
        <dbReference type="SAM" id="MobiDB-lite"/>
    </source>
</evidence>
<feature type="compositionally biased region" description="Basic and acidic residues" evidence="2">
    <location>
        <begin position="975"/>
        <end position="985"/>
    </location>
</feature>
<feature type="coiled-coil region" evidence="1">
    <location>
        <begin position="412"/>
        <end position="489"/>
    </location>
</feature>
<dbReference type="Proteomes" id="UP000481153">
    <property type="component" value="Unassembled WGS sequence"/>
</dbReference>
<sequence length="1043" mass="119941">MTVSALCEWVAFYAPPNMRAPSLCEFVANVVRLAFPGDLDQTQQDWDDVAKVLNRRAGELNLSQPLNSRLLEVYKGPFVPGQVSAAEKELERTLVALCVGAFKGPQQAAFIKDALNFSEHIQVTLFTLLREDEDDETPPAEDEVLPSTPVQEAKTLDRHDEIGSSCSKSDTNRILRENSILREENTALHDELAMLRESVVKLQHEDEKRKDDVENLKLELRVESAKNERAIKKEVEEFVAHLQEELQKATTKLQNLEGIENDLQVANEELDILRPAAAKTSKLEARLEKYQGKLDELTRMKEANRRLEEKTLELTDKTYAQETQIQKLSSVQRKLDETKENMTKMAVKCSELETLVSKRESEMAQANADLEGLNQELAVQLKLKQDMQLIIEQLQDSASIQNDSRGVEQIVDNDMQDELERLKRANLKLKEQLSLESADRVDSLMDELDSMTRIKKSFEAKFFDAQSEVERLQKELTAKNDLALMWEQEQKKTQLDLAKSTEQLNALQFDFERNKQKWVDDAAAWRDSESSLQANVQELLADIENQRHQIGSLNDSLANLQNELSDKEASILDLKAIRQALDNSLSALQSDIELVNIAMNEKTETILMQSTELDTVKGDLLVKSNELAIYQCEMQKREENWITKYDDISLRHEETQEQINGLMINLEAKGSEITNLERLRLEYEQQVQDSFASMELLRQHFLSTSESLSMSKEECDGLRNLRQEAQQKNDALLNSVEDKLQATYCALNECKTRLQAMDDEMLAMKTKQRHQEKEWQEILSKSNKEKDEMMEKIRRFVEKEKRGEDFVTSLLAKHKIAIGKKDDMIQHFELELSRLEAKNRLLEKDRSRYSNLESNKRHVSAEYQAVSLKMEMQLNALKSELEALSKEHSALQEQAQKCNCKYTCDASMKGYVDSMKHMEHQQQADSERRRELILMNAKLVQEQKQLVLRTTSQEVEMQKLKETINSLMLKEERRKKALEQEKENAKAASTPLKRKLNDETDQKLSGTPVKRMRTTTSPSSLSPKHQILQATTNEDSPPQCSQQ</sequence>
<organism evidence="3 4">
    <name type="scientific">Aphanomyces euteiches</name>
    <dbReference type="NCBI Taxonomy" id="100861"/>
    <lineage>
        <taxon>Eukaryota</taxon>
        <taxon>Sar</taxon>
        <taxon>Stramenopiles</taxon>
        <taxon>Oomycota</taxon>
        <taxon>Saprolegniomycetes</taxon>
        <taxon>Saprolegniales</taxon>
        <taxon>Verrucalvaceae</taxon>
        <taxon>Aphanomyces</taxon>
    </lineage>
</organism>
<gene>
    <name evidence="3" type="ORF">Ae201684_018092</name>
</gene>
<evidence type="ECO:0000313" key="3">
    <source>
        <dbReference type="EMBL" id="KAF0722861.1"/>
    </source>
</evidence>
<evidence type="ECO:0000256" key="1">
    <source>
        <dbReference type="SAM" id="Coils"/>
    </source>
</evidence>
<protein>
    <recommendedName>
        <fullName evidence="5">HOOK N-terminal domain-containing protein</fullName>
    </recommendedName>
</protein>
<dbReference type="EMBL" id="VJMJ01000320">
    <property type="protein sequence ID" value="KAF0722861.1"/>
    <property type="molecule type" value="Genomic_DNA"/>
</dbReference>
<feature type="coiled-coil region" evidence="1">
    <location>
        <begin position="529"/>
        <end position="577"/>
    </location>
</feature>
<feature type="compositionally biased region" description="Polar residues" evidence="2">
    <location>
        <begin position="1014"/>
        <end position="1043"/>
    </location>
</feature>
<evidence type="ECO:0000313" key="4">
    <source>
        <dbReference type="Proteomes" id="UP000481153"/>
    </source>
</evidence>
<feature type="region of interest" description="Disordered" evidence="2">
    <location>
        <begin position="133"/>
        <end position="152"/>
    </location>
</feature>
<feature type="coiled-coil region" evidence="1">
    <location>
        <begin position="666"/>
        <end position="742"/>
    </location>
</feature>
<comment type="caution">
    <text evidence="3">The sequence shown here is derived from an EMBL/GenBank/DDBJ whole genome shotgun (WGS) entry which is preliminary data.</text>
</comment>
<feature type="compositionally biased region" description="Acidic residues" evidence="2">
    <location>
        <begin position="133"/>
        <end position="144"/>
    </location>
</feature>
<keyword evidence="1" id="KW-0175">Coiled coil</keyword>
<feature type="region of interest" description="Disordered" evidence="2">
    <location>
        <begin position="975"/>
        <end position="1043"/>
    </location>
</feature>
<reference evidence="3 4" key="1">
    <citation type="submission" date="2019-07" db="EMBL/GenBank/DDBJ databases">
        <title>Genomics analysis of Aphanomyces spp. identifies a new class of oomycete effector associated with host adaptation.</title>
        <authorList>
            <person name="Gaulin E."/>
        </authorList>
    </citation>
    <scope>NUCLEOTIDE SEQUENCE [LARGE SCALE GENOMIC DNA]</scope>
    <source>
        <strain evidence="3 4">ATCC 201684</strain>
    </source>
</reference>
<feature type="coiled-coil region" evidence="1">
    <location>
        <begin position="213"/>
        <end position="383"/>
    </location>
</feature>
<proteinExistence type="predicted"/>
<dbReference type="AlphaFoldDB" id="A0A6G0W6Y5"/>
<name>A0A6G0W6Y5_9STRA</name>
<accession>A0A6G0W6Y5</accession>